<evidence type="ECO:0000256" key="1">
    <source>
        <dbReference type="SAM" id="SignalP"/>
    </source>
</evidence>
<feature type="signal peptide" evidence="1">
    <location>
        <begin position="1"/>
        <end position="19"/>
    </location>
</feature>
<dbReference type="EMBL" id="CAJNDS010000588">
    <property type="protein sequence ID" value="CAE7220853.1"/>
    <property type="molecule type" value="Genomic_DNA"/>
</dbReference>
<keyword evidence="1" id="KW-0732">Signal</keyword>
<evidence type="ECO:0000259" key="2">
    <source>
        <dbReference type="Pfam" id="PF03407"/>
    </source>
</evidence>
<feature type="domain" description="Nucleotide-diphospho-sugar transferase" evidence="2">
    <location>
        <begin position="149"/>
        <end position="325"/>
    </location>
</feature>
<dbReference type="AlphaFoldDB" id="A0A812K060"/>
<sequence>MVSSCRLCAAAALILRTAGDLRFPDYVPGFAESEACLPKVSQAQPVFSTTELDSKLQQVADASGIVVFSVFVNTGDMTEESRFAAQLEHWMCRTRSVFGRDFLVFVDSERSRQRWEGDYGITAFFSRSWIQEVFTGPSKGEIHDSNYWRWAAMESILRAGYTSLYVDTDILWIQDARPHLEALQTDVDFFGSCDAYDGRNGSIRWFRDGALNMDHLREEARLHDGESVCCQGELVPVNAGVIFMRPSSAAISAVQRFRERIFSGPCWGQAAMHWSLFELCGSKLSCEMLDPLLFASASPLRSALRKDPQTASRARPALIHLDVSAKGKATQYFEGFFGTPPACAKYGRGKASEL</sequence>
<reference evidence="3" key="1">
    <citation type="submission" date="2021-02" db="EMBL/GenBank/DDBJ databases">
        <authorList>
            <person name="Dougan E. K."/>
            <person name="Rhodes N."/>
            <person name="Thang M."/>
            <person name="Chan C."/>
        </authorList>
    </citation>
    <scope>NUCLEOTIDE SEQUENCE</scope>
</reference>
<accession>A0A812K060</accession>
<name>A0A812K060_9DINO</name>
<gene>
    <name evidence="3" type="primary">RRA3</name>
    <name evidence="3" type="ORF">SNAT2548_LOCUS8093</name>
</gene>
<feature type="chain" id="PRO_5032292643" evidence="1">
    <location>
        <begin position="20"/>
        <end position="354"/>
    </location>
</feature>
<protein>
    <submittedName>
        <fullName evidence="3">RRA3 protein</fullName>
    </submittedName>
</protein>
<evidence type="ECO:0000313" key="4">
    <source>
        <dbReference type="Proteomes" id="UP000604046"/>
    </source>
</evidence>
<dbReference type="Pfam" id="PF03407">
    <property type="entry name" value="Nucleotid_trans"/>
    <property type="match status" value="1"/>
</dbReference>
<dbReference type="Proteomes" id="UP000604046">
    <property type="component" value="Unassembled WGS sequence"/>
</dbReference>
<dbReference type="OrthoDB" id="540503at2759"/>
<evidence type="ECO:0000313" key="3">
    <source>
        <dbReference type="EMBL" id="CAE7220853.1"/>
    </source>
</evidence>
<organism evidence="3 4">
    <name type="scientific">Symbiodinium natans</name>
    <dbReference type="NCBI Taxonomy" id="878477"/>
    <lineage>
        <taxon>Eukaryota</taxon>
        <taxon>Sar</taxon>
        <taxon>Alveolata</taxon>
        <taxon>Dinophyceae</taxon>
        <taxon>Suessiales</taxon>
        <taxon>Symbiodiniaceae</taxon>
        <taxon>Symbiodinium</taxon>
    </lineage>
</organism>
<keyword evidence="4" id="KW-1185">Reference proteome</keyword>
<proteinExistence type="predicted"/>
<comment type="caution">
    <text evidence="3">The sequence shown here is derived from an EMBL/GenBank/DDBJ whole genome shotgun (WGS) entry which is preliminary data.</text>
</comment>
<dbReference type="InterPro" id="IPR005069">
    <property type="entry name" value="Nucl-diP-sugar_transferase"/>
</dbReference>